<accession>A0A3B0MU53</accession>
<dbReference type="AlphaFoldDB" id="A0A3B0MU53"/>
<sequence length="224" mass="25683">MKDKVEVWAVKYLVDSSTNELNSQVVDETLKLITSNITESAGVWSEYSRYLSNKEDYVGALESKFKQYRKVEQNIQINLNNPKNELNGSNEQFNKLELELFEVLKSMVELSNKVGEDDYKKKVLDALNGIKLRILKRTPENTQLHINQCESVKKLVDKNNKMALSLYESKASDFAGVDPLSRIFILNIPTHVDNLYTNYIVMSMYIVGRIEEVYNVVGSAETKI</sequence>
<proteinExistence type="predicted"/>
<name>A0A3B0MU53_THEAN</name>
<dbReference type="VEuPathDB" id="PiroplasmaDB:TA20840"/>
<gene>
    <name evidence="1" type="ORF">TAT_000044400</name>
</gene>
<reference evidence="1" key="1">
    <citation type="submission" date="2018-07" db="EMBL/GenBank/DDBJ databases">
        <authorList>
            <person name="Quirk P.G."/>
            <person name="Krulwich T.A."/>
        </authorList>
    </citation>
    <scope>NUCLEOTIDE SEQUENCE</scope>
    <source>
        <strain evidence="1">Anand</strain>
    </source>
</reference>
<dbReference type="EMBL" id="UIVT01000001">
    <property type="protein sequence ID" value="SVP88586.1"/>
    <property type="molecule type" value="Genomic_DNA"/>
</dbReference>
<evidence type="ECO:0000313" key="1">
    <source>
        <dbReference type="EMBL" id="SVP88586.1"/>
    </source>
</evidence>
<protein>
    <submittedName>
        <fullName evidence="1">Uncharacterized protein</fullName>
    </submittedName>
</protein>
<organism evidence="1">
    <name type="scientific">Theileria annulata</name>
    <dbReference type="NCBI Taxonomy" id="5874"/>
    <lineage>
        <taxon>Eukaryota</taxon>
        <taxon>Sar</taxon>
        <taxon>Alveolata</taxon>
        <taxon>Apicomplexa</taxon>
        <taxon>Aconoidasida</taxon>
        <taxon>Piroplasmida</taxon>
        <taxon>Theileriidae</taxon>
        <taxon>Theileria</taxon>
    </lineage>
</organism>